<dbReference type="EMBL" id="JAAXOY010000035">
    <property type="protein sequence ID" value="NKY38535.1"/>
    <property type="molecule type" value="Genomic_DNA"/>
</dbReference>
<organism evidence="3 4">
    <name type="scientific">Cellulomonas septica</name>
    <dbReference type="NCBI Taxonomy" id="285080"/>
    <lineage>
        <taxon>Bacteria</taxon>
        <taxon>Bacillati</taxon>
        <taxon>Actinomycetota</taxon>
        <taxon>Actinomycetes</taxon>
        <taxon>Micrococcales</taxon>
        <taxon>Cellulomonadaceae</taxon>
        <taxon>Cellulomonas</taxon>
    </lineage>
</organism>
<sequence>MALAIVAAGTIVICSPGVASAADWGSQAEGGAYVVNAFEAAQELQRSRSADPALATTRYARAPMCNVTTGGGVEMGDADDVFGGGDSDGDGRIACGPSNTTVPVPVCVDGPPVLPLWRQTRAEFTDPWPAEWTLALGYSCPEDAVPTMTAADFRRLPLAAPVLRLQPDRGWVLVNKETVVMTDPAEQTLRTDLLGYGVDVVATPASYRYDFGDGSADLVTTSPGHAWPDHDTFHFYERLGTVQVTLTTTWQGRYRVDGTTVWRDVNGTATTATTSAPFTVEERRSRLVDDLCTDIPKPDDC</sequence>
<protein>
    <recommendedName>
        <fullName evidence="2">PKD domain-containing protein</fullName>
    </recommendedName>
</protein>
<evidence type="ECO:0000313" key="3">
    <source>
        <dbReference type="EMBL" id="NKY38535.1"/>
    </source>
</evidence>
<feature type="chain" id="PRO_5045893066" description="PKD domain-containing protein" evidence="1">
    <location>
        <begin position="22"/>
        <end position="301"/>
    </location>
</feature>
<proteinExistence type="predicted"/>
<keyword evidence="1" id="KW-0732">Signal</keyword>
<name>A0ABX1JXQ9_9CELL</name>
<feature type="signal peptide" evidence="1">
    <location>
        <begin position="1"/>
        <end position="21"/>
    </location>
</feature>
<evidence type="ECO:0000259" key="2">
    <source>
        <dbReference type="PROSITE" id="PS50093"/>
    </source>
</evidence>
<comment type="caution">
    <text evidence="3">The sequence shown here is derived from an EMBL/GenBank/DDBJ whole genome shotgun (WGS) entry which is preliminary data.</text>
</comment>
<keyword evidence="4" id="KW-1185">Reference proteome</keyword>
<dbReference type="InterPro" id="IPR000601">
    <property type="entry name" value="PKD_dom"/>
</dbReference>
<dbReference type="Proteomes" id="UP000777774">
    <property type="component" value="Unassembled WGS sequence"/>
</dbReference>
<gene>
    <name evidence="3" type="ORF">HGA02_03065</name>
</gene>
<reference evidence="3 4" key="1">
    <citation type="submission" date="2020-04" db="EMBL/GenBank/DDBJ databases">
        <title>MicrobeNet Type strains.</title>
        <authorList>
            <person name="Nicholson A.C."/>
        </authorList>
    </citation>
    <scope>NUCLEOTIDE SEQUENCE [LARGE SCALE GENOMIC DNA]</scope>
    <source>
        <strain evidence="3 4">ATCC BAA-787</strain>
    </source>
</reference>
<evidence type="ECO:0000256" key="1">
    <source>
        <dbReference type="SAM" id="SignalP"/>
    </source>
</evidence>
<feature type="domain" description="PKD" evidence="2">
    <location>
        <begin position="203"/>
        <end position="249"/>
    </location>
</feature>
<dbReference type="PROSITE" id="PS50093">
    <property type="entry name" value="PKD"/>
    <property type="match status" value="1"/>
</dbReference>
<evidence type="ECO:0000313" key="4">
    <source>
        <dbReference type="Proteomes" id="UP000777774"/>
    </source>
</evidence>
<accession>A0ABX1JXQ9</accession>